<dbReference type="RefSeq" id="WP_068362462.1">
    <property type="nucleotide sequence ID" value="NZ_CP019337.1"/>
</dbReference>
<sequence length="346" mass="39621">MSTNTQNNKNEDEIDLGSLFVIIGKGFSRLFNFIGNIFKGIFYFFIEVLIFIKDNVIKIGIAGLVGLIAGIFIEVKSDDAYGSELLVEPNFNSALQLYNNVNFYNDLVKQKDTATLAKVFNLSKEYAASLKEFSIEPLKVDIDKINAYNDLILSVDTLTIKSYEFEDFKKSFTDYDYKVHKISVVATKNDVFNKLDDVIISSVVNNKYFNRLKKLTNENLNRTDSLYRQNLEQIDSLRRVYMRVMIEEAKKQSTGTSIDLGGEKRTTKELELFDANRRINSDLKSITEAKSKKYEVINVISNFQEIGYEIKGVTKNYAFLLFLLGVGTMIGFLLLAKLNKYLDNYK</sequence>
<name>A0A1B8TVQ8_9FLAO</name>
<organism evidence="2 3">
    <name type="scientific">Polaribacter reichenbachii</name>
    <dbReference type="NCBI Taxonomy" id="996801"/>
    <lineage>
        <taxon>Bacteria</taxon>
        <taxon>Pseudomonadati</taxon>
        <taxon>Bacteroidota</taxon>
        <taxon>Flavobacteriia</taxon>
        <taxon>Flavobacteriales</taxon>
        <taxon>Flavobacteriaceae</taxon>
    </lineage>
</organism>
<keyword evidence="1" id="KW-0472">Membrane</keyword>
<keyword evidence="3" id="KW-1185">Reference proteome</keyword>
<proteinExistence type="predicted"/>
<accession>A0A1B8TVQ8</accession>
<comment type="caution">
    <text evidence="2">The sequence shown here is derived from an EMBL/GenBank/DDBJ whole genome shotgun (WGS) entry which is preliminary data.</text>
</comment>
<dbReference type="KEGG" id="prn:BW723_03045"/>
<dbReference type="STRING" id="996801.BW723_03045"/>
<dbReference type="OrthoDB" id="1452530at2"/>
<gene>
    <name evidence="2" type="ORF">LPB301_12655</name>
</gene>
<feature type="transmembrane region" description="Helical" evidence="1">
    <location>
        <begin position="56"/>
        <end position="75"/>
    </location>
</feature>
<evidence type="ECO:0000256" key="1">
    <source>
        <dbReference type="SAM" id="Phobius"/>
    </source>
</evidence>
<feature type="transmembrane region" description="Helical" evidence="1">
    <location>
        <begin position="30"/>
        <end position="50"/>
    </location>
</feature>
<evidence type="ECO:0000313" key="3">
    <source>
        <dbReference type="Proteomes" id="UP000092612"/>
    </source>
</evidence>
<dbReference type="AlphaFoldDB" id="A0A1B8TVQ8"/>
<dbReference type="Proteomes" id="UP000092612">
    <property type="component" value="Unassembled WGS sequence"/>
</dbReference>
<keyword evidence="1" id="KW-0812">Transmembrane</keyword>
<feature type="transmembrane region" description="Helical" evidence="1">
    <location>
        <begin position="317"/>
        <end position="336"/>
    </location>
</feature>
<reference evidence="3" key="1">
    <citation type="submission" date="2016-02" db="EMBL/GenBank/DDBJ databases">
        <title>Paenibacillus sp. LPB0068, isolated from Crassostrea gigas.</title>
        <authorList>
            <person name="Shin S.-K."/>
            <person name="Yi H."/>
        </authorList>
    </citation>
    <scope>NUCLEOTIDE SEQUENCE [LARGE SCALE GENOMIC DNA]</scope>
    <source>
        <strain evidence="3">KCTC 23969</strain>
    </source>
</reference>
<protein>
    <submittedName>
        <fullName evidence="2">Uncharacterized protein</fullName>
    </submittedName>
</protein>
<dbReference type="EMBL" id="LSFL01000035">
    <property type="protein sequence ID" value="OBY63644.1"/>
    <property type="molecule type" value="Genomic_DNA"/>
</dbReference>
<keyword evidence="1" id="KW-1133">Transmembrane helix</keyword>
<evidence type="ECO:0000313" key="2">
    <source>
        <dbReference type="EMBL" id="OBY63644.1"/>
    </source>
</evidence>